<dbReference type="GO" id="GO:0048039">
    <property type="term" value="F:ubiquinone binding"/>
    <property type="evidence" value="ECO:0007669"/>
    <property type="project" value="TreeGrafter"/>
</dbReference>
<comment type="subcellular location">
    <subcellularLocation>
        <location evidence="1 16">Plastid</location>
        <location evidence="1 16">Chloroplast thylakoid membrane</location>
        <topology evidence="1 16">Multi-pass membrane protein</topology>
    </subcellularLocation>
</comment>
<dbReference type="InterPro" id="IPR010227">
    <property type="entry name" value="NADH_Q_OxRdtase_chainM/4"/>
</dbReference>
<dbReference type="GO" id="GO:0003954">
    <property type="term" value="F:NADH dehydrogenase activity"/>
    <property type="evidence" value="ECO:0007669"/>
    <property type="project" value="TreeGrafter"/>
</dbReference>
<keyword evidence="18" id="KW-0150">Chloroplast</keyword>
<evidence type="ECO:0000256" key="1">
    <source>
        <dbReference type="ARBA" id="ARBA00004454"/>
    </source>
</evidence>
<dbReference type="GO" id="GO:0042773">
    <property type="term" value="P:ATP synthesis coupled electron transport"/>
    <property type="evidence" value="ECO:0007669"/>
    <property type="project" value="InterPro"/>
</dbReference>
<evidence type="ECO:0000256" key="11">
    <source>
        <dbReference type="ARBA" id="ARBA00023136"/>
    </source>
</evidence>
<keyword evidence="16" id="KW-0793">Thylakoid</keyword>
<feature type="transmembrane region" description="Helical" evidence="16">
    <location>
        <begin position="244"/>
        <end position="263"/>
    </location>
</feature>
<evidence type="ECO:0000256" key="16">
    <source>
        <dbReference type="HAMAP-Rule" id="MF_00491"/>
    </source>
</evidence>
<evidence type="ECO:0000256" key="2">
    <source>
        <dbReference type="ARBA" id="ARBA00009025"/>
    </source>
</evidence>
<feature type="transmembrane region" description="Helical" evidence="16">
    <location>
        <begin position="86"/>
        <end position="106"/>
    </location>
</feature>
<dbReference type="GeneID" id="38745762"/>
<evidence type="ECO:0000256" key="8">
    <source>
        <dbReference type="ARBA" id="ARBA00022967"/>
    </source>
</evidence>
<evidence type="ECO:0000256" key="10">
    <source>
        <dbReference type="ARBA" id="ARBA00023027"/>
    </source>
</evidence>
<comment type="catalytic activity">
    <reaction evidence="15 16">
        <text>a plastoquinone + NADH + (n+1) H(+)(in) = a plastoquinol + NAD(+) + n H(+)(out)</text>
        <dbReference type="Rhea" id="RHEA:42608"/>
        <dbReference type="Rhea" id="RHEA-COMP:9561"/>
        <dbReference type="Rhea" id="RHEA-COMP:9562"/>
        <dbReference type="ChEBI" id="CHEBI:15378"/>
        <dbReference type="ChEBI" id="CHEBI:17757"/>
        <dbReference type="ChEBI" id="CHEBI:57540"/>
        <dbReference type="ChEBI" id="CHEBI:57945"/>
        <dbReference type="ChEBI" id="CHEBI:62192"/>
    </reaction>
</comment>
<keyword evidence="6 16" id="KW-0521">NADP</keyword>
<keyword evidence="5 16" id="KW-0874">Quinone</keyword>
<feature type="transmembrane region" description="Helical" evidence="16">
    <location>
        <begin position="463"/>
        <end position="487"/>
    </location>
</feature>
<keyword evidence="4 16" id="KW-0812">Transmembrane</keyword>
<evidence type="ECO:0000256" key="13">
    <source>
        <dbReference type="ARBA" id="ARBA00032800"/>
    </source>
</evidence>
<dbReference type="Pfam" id="PF00361">
    <property type="entry name" value="Proton_antipo_M"/>
    <property type="match status" value="1"/>
</dbReference>
<evidence type="ECO:0000256" key="3">
    <source>
        <dbReference type="ARBA" id="ARBA00016792"/>
    </source>
</evidence>
<sequence length="503" mass="56054">MISNVPWLTAVVSFPIFSALMIPILPRHGSRIIRWYTLSICILEFSPITYIFYRHFQVDSQSIQLRETFSWINSINFHWSLGVDGLSMGLVLLTGFVTTLATPAAWPITRNTRLFHLLMLILYGGQIGLFVSRDILLFFFMWELELIPVYLLLCLWGGKRRLYSATKFVLYTAGGSIFLLIAALTMSFSGSEIPSFDFQNSMFKTYPLSLEVLIYMGFLVAYAVKLPIIPCHTWLPDTHGEAHYSTCMLLAGVLLKMGGYGLIRINLELLTHAHFLLGSGMMLLGGIQIVYASLISISQRNLKRRIAYSSISHMGFVSIGIGSLTDAGINGAMLQMISHGLVGAALFFLAGSCYDRTRSYLLDQLGGIAISMPKLFAMFSTFSLASLALPGMSGFVAELLIFLGVVTAKQYPFCLKTGILVLGAIGTVLTSIYLLSMLRRIFYGYKFFEESNPYLIDLGPRELFTLVCLLLPILGIGSYPNLILSIWNDKVLSLSLLYCNMLK</sequence>
<reference evidence="18" key="1">
    <citation type="journal article" date="2018" name="Genome Biol. Evol.">
        <title>Mobile Elements Shape Plastome Evolution in Ferns.</title>
        <authorList>
            <person name="Robison T.A."/>
            <person name="Grusz A.L."/>
            <person name="Wolf P.G."/>
            <person name="Mower J.P."/>
            <person name="Fauskee B.D."/>
            <person name="Sosa K."/>
            <person name="Schuettpelz E.L."/>
        </authorList>
    </citation>
    <scope>NUCLEOTIDE SEQUENCE</scope>
</reference>
<dbReference type="PANTHER" id="PTHR43507">
    <property type="entry name" value="NADH-UBIQUINONE OXIDOREDUCTASE CHAIN 4"/>
    <property type="match status" value="1"/>
</dbReference>
<dbReference type="NCBIfam" id="TIGR01972">
    <property type="entry name" value="NDH_I_M"/>
    <property type="match status" value="1"/>
</dbReference>
<dbReference type="RefSeq" id="YP_009548281.1">
    <property type="nucleotide sequence ID" value="NC_040205.1"/>
</dbReference>
<feature type="transmembrane region" description="Helical" evidence="16">
    <location>
        <begin position="32"/>
        <end position="53"/>
    </location>
</feature>
<dbReference type="EMBL" id="MH173069">
    <property type="protein sequence ID" value="AYW14827.1"/>
    <property type="molecule type" value="Genomic_DNA"/>
</dbReference>
<comment type="catalytic activity">
    <reaction evidence="14 16">
        <text>a plastoquinone + NADPH + (n+1) H(+)(in) = a plastoquinol + NADP(+) + n H(+)(out)</text>
        <dbReference type="Rhea" id="RHEA:42612"/>
        <dbReference type="Rhea" id="RHEA-COMP:9561"/>
        <dbReference type="Rhea" id="RHEA-COMP:9562"/>
        <dbReference type="ChEBI" id="CHEBI:15378"/>
        <dbReference type="ChEBI" id="CHEBI:17757"/>
        <dbReference type="ChEBI" id="CHEBI:57783"/>
        <dbReference type="ChEBI" id="CHEBI:58349"/>
        <dbReference type="ChEBI" id="CHEBI:62192"/>
    </reaction>
</comment>
<dbReference type="PRINTS" id="PR01437">
    <property type="entry name" value="NUOXDRDTASE4"/>
</dbReference>
<proteinExistence type="inferred from homology"/>
<evidence type="ECO:0000256" key="4">
    <source>
        <dbReference type="ARBA" id="ARBA00022692"/>
    </source>
</evidence>
<dbReference type="GO" id="GO:0009535">
    <property type="term" value="C:chloroplast thylakoid membrane"/>
    <property type="evidence" value="ECO:0007669"/>
    <property type="project" value="UniProtKB-SubCell"/>
</dbReference>
<feature type="transmembrane region" description="Helical" evidence="16">
    <location>
        <begin position="375"/>
        <end position="406"/>
    </location>
</feature>
<geneLocation type="chloroplast" evidence="18"/>
<comment type="similarity">
    <text evidence="2 16">Belongs to the complex I subunit 4 family.</text>
</comment>
<evidence type="ECO:0000256" key="5">
    <source>
        <dbReference type="ARBA" id="ARBA00022719"/>
    </source>
</evidence>
<evidence type="ECO:0000256" key="12">
    <source>
        <dbReference type="ARBA" id="ARBA00030440"/>
    </source>
</evidence>
<dbReference type="GO" id="GO:0016655">
    <property type="term" value="F:oxidoreductase activity, acting on NAD(P)H, quinone or similar compound as acceptor"/>
    <property type="evidence" value="ECO:0007669"/>
    <property type="project" value="UniProtKB-UniRule"/>
</dbReference>
<evidence type="ECO:0000256" key="7">
    <source>
        <dbReference type="ARBA" id="ARBA00022957"/>
    </source>
</evidence>
<feature type="transmembrane region" description="Helical" evidence="16">
    <location>
        <begin position="206"/>
        <end position="224"/>
    </location>
</feature>
<organism evidence="18">
    <name type="scientific">Onychium japonicum</name>
    <name type="common">Japanese claw fern</name>
    <name type="synonym">Carrot fern</name>
    <dbReference type="NCBI Taxonomy" id="32172"/>
    <lineage>
        <taxon>Eukaryota</taxon>
        <taxon>Viridiplantae</taxon>
        <taxon>Streptophyta</taxon>
        <taxon>Embryophyta</taxon>
        <taxon>Tracheophyta</taxon>
        <taxon>Polypodiopsida</taxon>
        <taxon>Polypodiidae</taxon>
        <taxon>Polypodiales</taxon>
        <taxon>Pteridineae</taxon>
        <taxon>Pteridaceae</taxon>
        <taxon>Pteridoideae</taxon>
        <taxon>Onychium</taxon>
    </lineage>
</organism>
<feature type="transmembrane region" description="Helical" evidence="16">
    <location>
        <begin position="418"/>
        <end position="442"/>
    </location>
</feature>
<gene>
    <name evidence="16 18" type="primary">ndhD</name>
</gene>
<feature type="transmembrane region" description="Helical" evidence="16">
    <location>
        <begin position="6"/>
        <end position="25"/>
    </location>
</feature>
<evidence type="ECO:0000313" key="18">
    <source>
        <dbReference type="EMBL" id="AYW14827.1"/>
    </source>
</evidence>
<dbReference type="GO" id="GO:0015990">
    <property type="term" value="P:electron transport coupled proton transport"/>
    <property type="evidence" value="ECO:0007669"/>
    <property type="project" value="TreeGrafter"/>
</dbReference>
<dbReference type="NCBIfam" id="NF009212">
    <property type="entry name" value="PRK12561.1"/>
    <property type="match status" value="1"/>
</dbReference>
<keyword evidence="8 16" id="KW-1278">Translocase</keyword>
<accession>A0A3G5CPN8</accession>
<keyword evidence="10 16" id="KW-0520">NAD</keyword>
<dbReference type="HAMAP" id="MF_00491">
    <property type="entry name" value="NDH1_NuoM"/>
    <property type="match status" value="1"/>
</dbReference>
<feature type="transmembrane region" description="Helical" evidence="16">
    <location>
        <begin position="168"/>
        <end position="186"/>
    </location>
</feature>
<dbReference type="AlphaFoldDB" id="A0A3G5CPN8"/>
<evidence type="ECO:0000256" key="6">
    <source>
        <dbReference type="ARBA" id="ARBA00022857"/>
    </source>
</evidence>
<keyword evidence="11 16" id="KW-0472">Membrane</keyword>
<name>A0A3G5CPN8_ONYJA</name>
<feature type="transmembrane region" description="Helical" evidence="16">
    <location>
        <begin position="275"/>
        <end position="294"/>
    </location>
</feature>
<evidence type="ECO:0000259" key="17">
    <source>
        <dbReference type="Pfam" id="PF00361"/>
    </source>
</evidence>
<dbReference type="InterPro" id="IPR003918">
    <property type="entry name" value="NADH_UbQ_OxRdtase"/>
</dbReference>
<dbReference type="InterPro" id="IPR001750">
    <property type="entry name" value="ND/Mrp_TM"/>
</dbReference>
<evidence type="ECO:0000256" key="9">
    <source>
        <dbReference type="ARBA" id="ARBA00022989"/>
    </source>
</evidence>
<feature type="transmembrane region" description="Helical" evidence="16">
    <location>
        <begin position="137"/>
        <end position="156"/>
    </location>
</feature>
<protein>
    <recommendedName>
        <fullName evidence="3 16">NAD(P)H-quinone oxidoreductase chain 4, chloroplastic</fullName>
        <ecNumber evidence="16">7.1.1.-</ecNumber>
    </recommendedName>
    <alternativeName>
        <fullName evidence="13 16">NAD(P)H dehydrogenase, chain 4</fullName>
    </alternativeName>
    <alternativeName>
        <fullName evidence="12 16">NADH-plastoquinone oxidoreductase chain 4</fullName>
    </alternativeName>
</protein>
<feature type="domain" description="NADH:quinone oxidoreductase/Mrp antiporter transmembrane" evidence="17">
    <location>
        <begin position="132"/>
        <end position="415"/>
    </location>
</feature>
<feature type="transmembrane region" description="Helical" evidence="16">
    <location>
        <begin position="113"/>
        <end position="131"/>
    </location>
</feature>
<evidence type="ECO:0000256" key="15">
    <source>
        <dbReference type="ARBA" id="ARBA00048026"/>
    </source>
</evidence>
<dbReference type="PANTHER" id="PTHR43507:SF21">
    <property type="entry name" value="NAD(P)H-QUINONE OXIDOREDUCTASE CHAIN 4, CHLOROPLASTIC"/>
    <property type="match status" value="1"/>
</dbReference>
<dbReference type="InterPro" id="IPR022997">
    <property type="entry name" value="NADH_Q_OxRdtase_chain4"/>
</dbReference>
<evidence type="ECO:0000256" key="14">
    <source>
        <dbReference type="ARBA" id="ARBA00047726"/>
    </source>
</evidence>
<dbReference type="GO" id="GO:0008137">
    <property type="term" value="F:NADH dehydrogenase (ubiquinone) activity"/>
    <property type="evidence" value="ECO:0007669"/>
    <property type="project" value="InterPro"/>
</dbReference>
<keyword evidence="9 16" id="KW-1133">Transmembrane helix</keyword>
<dbReference type="EC" id="7.1.1.-" evidence="16"/>
<keyword evidence="18" id="KW-0934">Plastid</keyword>
<keyword evidence="7 16" id="KW-0618">Plastoquinone</keyword>